<dbReference type="Gene3D" id="1.25.40.10">
    <property type="entry name" value="Tetratricopeptide repeat domain"/>
    <property type="match status" value="1"/>
</dbReference>
<evidence type="ECO:0000256" key="7">
    <source>
        <dbReference type="ARBA" id="ARBA00022833"/>
    </source>
</evidence>
<keyword evidence="7" id="KW-0862">Zinc</keyword>
<dbReference type="CDD" id="cd07328">
    <property type="entry name" value="M48_Ste24p_like"/>
    <property type="match status" value="1"/>
</dbReference>
<comment type="cofactor">
    <cofactor evidence="1">
        <name>Zn(2+)</name>
        <dbReference type="ChEBI" id="CHEBI:29105"/>
    </cofactor>
</comment>
<evidence type="ECO:0000313" key="15">
    <source>
        <dbReference type="Proteomes" id="UP000199068"/>
    </source>
</evidence>
<keyword evidence="8 12" id="KW-1133">Transmembrane helix</keyword>
<evidence type="ECO:0000256" key="9">
    <source>
        <dbReference type="ARBA" id="ARBA00023049"/>
    </source>
</evidence>
<keyword evidence="11" id="KW-0802">TPR repeat</keyword>
<dbReference type="AlphaFoldDB" id="A0A1G9S0H9"/>
<keyword evidence="4 12" id="KW-0812">Transmembrane</keyword>
<feature type="transmembrane region" description="Helical" evidence="12">
    <location>
        <begin position="107"/>
        <end position="128"/>
    </location>
</feature>
<feature type="repeat" description="TPR" evidence="11">
    <location>
        <begin position="460"/>
        <end position="493"/>
    </location>
</feature>
<keyword evidence="10 12" id="KW-0472">Membrane</keyword>
<evidence type="ECO:0000313" key="14">
    <source>
        <dbReference type="EMBL" id="SDM28255.1"/>
    </source>
</evidence>
<proteinExistence type="predicted"/>
<dbReference type="InterPro" id="IPR011990">
    <property type="entry name" value="TPR-like_helical_dom_sf"/>
</dbReference>
<keyword evidence="2" id="KW-1003">Cell membrane</keyword>
<keyword evidence="5" id="KW-0479">Metal-binding</keyword>
<reference evidence="14 15" key="1">
    <citation type="submission" date="2016-10" db="EMBL/GenBank/DDBJ databases">
        <authorList>
            <person name="de Groot N.N."/>
        </authorList>
    </citation>
    <scope>NUCLEOTIDE SEQUENCE [LARGE SCALE GENOMIC DNA]</scope>
    <source>
        <strain evidence="14 15">DSM 797</strain>
    </source>
</reference>
<dbReference type="PANTHER" id="PTHR43221:SF2">
    <property type="entry name" value="PROTEASE HTPX HOMOLOG"/>
    <property type="match status" value="1"/>
</dbReference>
<keyword evidence="6" id="KW-0378">Hydrolase</keyword>
<dbReference type="PROSITE" id="PS50005">
    <property type="entry name" value="TPR"/>
    <property type="match status" value="1"/>
</dbReference>
<evidence type="ECO:0000256" key="4">
    <source>
        <dbReference type="ARBA" id="ARBA00022692"/>
    </source>
</evidence>
<evidence type="ECO:0000259" key="13">
    <source>
        <dbReference type="Pfam" id="PF01435"/>
    </source>
</evidence>
<gene>
    <name evidence="14" type="ORF">SAMN04515677_10815</name>
</gene>
<keyword evidence="15" id="KW-1185">Reference proteome</keyword>
<evidence type="ECO:0000256" key="11">
    <source>
        <dbReference type="PROSITE-ProRule" id="PRU00339"/>
    </source>
</evidence>
<evidence type="ECO:0000256" key="1">
    <source>
        <dbReference type="ARBA" id="ARBA00001947"/>
    </source>
</evidence>
<keyword evidence="3 14" id="KW-0645">Protease</keyword>
<accession>A0A1G9S0H9</accession>
<dbReference type="SUPFAM" id="SSF48452">
    <property type="entry name" value="TPR-like"/>
    <property type="match status" value="1"/>
</dbReference>
<dbReference type="InterPro" id="IPR001915">
    <property type="entry name" value="Peptidase_M48"/>
</dbReference>
<dbReference type="RefSeq" id="WP_139149847.1">
    <property type="nucleotide sequence ID" value="NZ_FNGW01000008.1"/>
</dbReference>
<name>A0A1G9S0H9_9FIRM</name>
<evidence type="ECO:0000256" key="8">
    <source>
        <dbReference type="ARBA" id="ARBA00022989"/>
    </source>
</evidence>
<dbReference type="InterPro" id="IPR019734">
    <property type="entry name" value="TPR_rpt"/>
</dbReference>
<feature type="transmembrane region" description="Helical" evidence="12">
    <location>
        <begin position="39"/>
        <end position="64"/>
    </location>
</feature>
<evidence type="ECO:0000256" key="6">
    <source>
        <dbReference type="ARBA" id="ARBA00022801"/>
    </source>
</evidence>
<dbReference type="GO" id="GO:0004222">
    <property type="term" value="F:metalloendopeptidase activity"/>
    <property type="evidence" value="ECO:0007669"/>
    <property type="project" value="InterPro"/>
</dbReference>
<dbReference type="Pfam" id="PF01435">
    <property type="entry name" value="Peptidase_M48"/>
    <property type="match status" value="1"/>
</dbReference>
<dbReference type="GO" id="GO:0046872">
    <property type="term" value="F:metal ion binding"/>
    <property type="evidence" value="ECO:0007669"/>
    <property type="project" value="UniProtKB-KW"/>
</dbReference>
<evidence type="ECO:0000256" key="10">
    <source>
        <dbReference type="ARBA" id="ARBA00023136"/>
    </source>
</evidence>
<dbReference type="GO" id="GO:0006508">
    <property type="term" value="P:proteolysis"/>
    <property type="evidence" value="ECO:0007669"/>
    <property type="project" value="UniProtKB-KW"/>
</dbReference>
<organism evidence="14 15">
    <name type="scientific">Romboutsia lituseburensis DSM 797</name>
    <dbReference type="NCBI Taxonomy" id="1121325"/>
    <lineage>
        <taxon>Bacteria</taxon>
        <taxon>Bacillati</taxon>
        <taxon>Bacillota</taxon>
        <taxon>Clostridia</taxon>
        <taxon>Peptostreptococcales</taxon>
        <taxon>Peptostreptococcaceae</taxon>
        <taxon>Romboutsia</taxon>
    </lineage>
</organism>
<feature type="transmembrane region" description="Helical" evidence="12">
    <location>
        <begin position="7"/>
        <end position="33"/>
    </location>
</feature>
<dbReference type="EMBL" id="FNGW01000008">
    <property type="protein sequence ID" value="SDM28255.1"/>
    <property type="molecule type" value="Genomic_DNA"/>
</dbReference>
<evidence type="ECO:0000256" key="5">
    <source>
        <dbReference type="ARBA" id="ARBA00022723"/>
    </source>
</evidence>
<dbReference type="InterPro" id="IPR050083">
    <property type="entry name" value="HtpX_protease"/>
</dbReference>
<dbReference type="PANTHER" id="PTHR43221">
    <property type="entry name" value="PROTEASE HTPX"/>
    <property type="match status" value="1"/>
</dbReference>
<evidence type="ECO:0000256" key="2">
    <source>
        <dbReference type="ARBA" id="ARBA00022475"/>
    </source>
</evidence>
<protein>
    <submittedName>
        <fullName evidence="14">Zn-dependent protease with chaperone function</fullName>
    </submittedName>
</protein>
<evidence type="ECO:0000256" key="12">
    <source>
        <dbReference type="SAM" id="Phobius"/>
    </source>
</evidence>
<evidence type="ECO:0000256" key="3">
    <source>
        <dbReference type="ARBA" id="ARBA00022670"/>
    </source>
</evidence>
<dbReference type="Gene3D" id="3.30.2010.10">
    <property type="entry name" value="Metalloproteases ('zincins'), catalytic domain"/>
    <property type="match status" value="1"/>
</dbReference>
<feature type="transmembrane region" description="Helical" evidence="12">
    <location>
        <begin position="134"/>
        <end position="150"/>
    </location>
</feature>
<sequence length="561" mass="65010">MRNKKDVFFNAALGIIFFTCITSIVISIVAALTKNLNEVFSVLTKFGFIEFSMILLTAIIWFIIDDSIDIPFCTDNSDQFEKILELYKNDSEKVRKKIKLLCNYEKIYIVVITVTVISTVIGIVSFSLKNDRSHFGVLVMALLGSLFIVLKTMYIKLQYENEVTINKQEYPILYGIIDDAIKLTNAPQLDEICIVEGPNAGVMFIPNGFGFNGKHILEIGIQTLKVLNEEELKSVIIHELAHIYNEDTNISSKISRCLIRWNMIIEKVEENENIIQSILLLPFAKIYIKKLEIYLKAVSQPEELAADKEAALYTSAEICAKADTKLNIMSLFLKNPYCKVELRALAEAPKNYFNIMFDDFNNEIVDRKTQWLSQIKKSISSIYDTHPSFSERMVALGIDDFNYEIIFDDQNENYKEEIDKLVDIKNKQWYESWCNDWEEFTKEYKLQLEIINNYKEIDDAEINMDYGFALEELRQYDKALEVYKNIISKDENYAIAIYRMGQILLTKNDNNGIELIKKSGDLDSELVISCMDSIIQYSMNNGLEDKVDEAYEWFNKKLYED</sequence>
<dbReference type="STRING" id="1121325.SAMN04515677_10815"/>
<dbReference type="Proteomes" id="UP000199068">
    <property type="component" value="Unassembled WGS sequence"/>
</dbReference>
<feature type="domain" description="Peptidase M48" evidence="13">
    <location>
        <begin position="208"/>
        <end position="396"/>
    </location>
</feature>
<keyword evidence="9" id="KW-0482">Metalloprotease</keyword>